<organism evidence="1 2">
    <name type="scientific">Candidatus Methylacidithermus pantelleriae</name>
    <dbReference type="NCBI Taxonomy" id="2744239"/>
    <lineage>
        <taxon>Bacteria</taxon>
        <taxon>Pseudomonadati</taxon>
        <taxon>Verrucomicrobiota</taxon>
        <taxon>Methylacidiphilae</taxon>
        <taxon>Methylacidiphilales</taxon>
        <taxon>Methylacidiphilaceae</taxon>
        <taxon>Candidatus Methylacidithermus</taxon>
    </lineage>
</organism>
<gene>
    <name evidence="1" type="ORF">MPNT_280009</name>
</gene>
<dbReference type="EMBL" id="CAJNOB010000021">
    <property type="protein sequence ID" value="CAF0698510.1"/>
    <property type="molecule type" value="Genomic_DNA"/>
</dbReference>
<dbReference type="AlphaFoldDB" id="A0A8J2FNW4"/>
<name>A0A8J2FNW4_9BACT</name>
<evidence type="ECO:0008006" key="3">
    <source>
        <dbReference type="Google" id="ProtNLM"/>
    </source>
</evidence>
<proteinExistence type="predicted"/>
<dbReference type="Proteomes" id="UP000663859">
    <property type="component" value="Unassembled WGS sequence"/>
</dbReference>
<keyword evidence="2" id="KW-1185">Reference proteome</keyword>
<evidence type="ECO:0000313" key="1">
    <source>
        <dbReference type="EMBL" id="CAF0698510.1"/>
    </source>
</evidence>
<comment type="caution">
    <text evidence="1">The sequence shown here is derived from an EMBL/GenBank/DDBJ whole genome shotgun (WGS) entry which is preliminary data.</text>
</comment>
<sequence>MTPCLARAVGIDLNEDHRALAETDRFGNLVEIRRTRRNLYGKREKEAKAIFARARTEITRT</sequence>
<protein>
    <recommendedName>
        <fullName evidence="3">Transposase</fullName>
    </recommendedName>
</protein>
<accession>A0A8J2FNW4</accession>
<reference evidence="1" key="1">
    <citation type="submission" date="2021-02" db="EMBL/GenBank/DDBJ databases">
        <authorList>
            <person name="Cremers G."/>
            <person name="Picone N."/>
        </authorList>
    </citation>
    <scope>NUCLEOTIDE SEQUENCE</scope>
    <source>
        <strain evidence="1">PQ17</strain>
    </source>
</reference>
<evidence type="ECO:0000313" key="2">
    <source>
        <dbReference type="Proteomes" id="UP000663859"/>
    </source>
</evidence>